<dbReference type="OrthoDB" id="5702951at2"/>
<keyword evidence="1" id="KW-0732">Signal</keyword>
<keyword evidence="3" id="KW-1185">Reference proteome</keyword>
<dbReference type="STRING" id="946677.SAMN05444484_101883"/>
<dbReference type="AlphaFoldDB" id="A0A1M6Z5P0"/>
<dbReference type="InterPro" id="IPR021326">
    <property type="entry name" value="DUF2931"/>
</dbReference>
<feature type="chain" id="PRO_5009923138" description="DUF2931 family protein" evidence="1">
    <location>
        <begin position="22"/>
        <end position="510"/>
    </location>
</feature>
<evidence type="ECO:0000256" key="1">
    <source>
        <dbReference type="SAM" id="SignalP"/>
    </source>
</evidence>
<name>A0A1M6Z5P0_9FLAO</name>
<evidence type="ECO:0000313" key="3">
    <source>
        <dbReference type="Proteomes" id="UP000184028"/>
    </source>
</evidence>
<evidence type="ECO:0000313" key="2">
    <source>
        <dbReference type="EMBL" id="SHL25609.1"/>
    </source>
</evidence>
<protein>
    <recommendedName>
        <fullName evidence="4">DUF2931 family protein</fullName>
    </recommendedName>
</protein>
<evidence type="ECO:0008006" key="4">
    <source>
        <dbReference type="Google" id="ProtNLM"/>
    </source>
</evidence>
<dbReference type="Pfam" id="PF11153">
    <property type="entry name" value="DUF2931"/>
    <property type="match status" value="1"/>
</dbReference>
<reference evidence="3" key="1">
    <citation type="submission" date="2016-11" db="EMBL/GenBank/DDBJ databases">
        <authorList>
            <person name="Varghese N."/>
            <person name="Submissions S."/>
        </authorList>
    </citation>
    <scope>NUCLEOTIDE SEQUENCE [LARGE SCALE GENOMIC DNA]</scope>
    <source>
        <strain evidence="3">DSM 24724</strain>
    </source>
</reference>
<dbReference type="RefSeq" id="WP_068841291.1">
    <property type="nucleotide sequence ID" value="NZ_FRBT01000001.1"/>
</dbReference>
<sequence length="510" mass="58372">MKKIALYLLLFLITSTLTSSCQEKKETNKYANKLSVQDNLTNMQTNFKWQEGLSCPEGYPIQVYRGWLEGPLVSNGATEEPNSTTSIYGFGTTTGIGNWGDNSSGMSQGEKPIPQRLNCTWYSYVEDVMYHINTELDYPKMVKLFNEGFQSSLRKRGKVMTTYDKVTVGFAPGGVVVVWLQGGGQKIVEIGRYQGNKVVISDKEIASLDSHERLLFDPADRARTLKNPKIIAPEVQEANKNKPIPFGLWDSYRIKYNWKPTFVFVREGKMSDDVSFSLFNGERETLLDEEFTKNDYKDRAIPRILSFAWWDKNGQGYGGYIRFDEKEIFAAYKELHAMNPEANIDLEVKINPGSTYLAVAIKNGINIIPLKKSNTKVYESRSLTEEYKYNWRPVFVFTEGAKIPDNIDIRRNTLQEILKDKTFINLPFQQNSPPYMIVFNYYERDSFIGATNLIFEEDDISQTFKSLDKLKQGAPLEMEVKIGIAPHSFSITLKGNGKEVPVKFKTYDWK</sequence>
<accession>A0A1M6Z5P0</accession>
<feature type="signal peptide" evidence="1">
    <location>
        <begin position="1"/>
        <end position="21"/>
    </location>
</feature>
<dbReference type="EMBL" id="FRBT01000001">
    <property type="protein sequence ID" value="SHL25609.1"/>
    <property type="molecule type" value="Genomic_DNA"/>
</dbReference>
<dbReference type="Proteomes" id="UP000184028">
    <property type="component" value="Unassembled WGS sequence"/>
</dbReference>
<gene>
    <name evidence="2" type="ORF">SAMN05444484_101883</name>
</gene>
<proteinExistence type="predicted"/>
<dbReference type="PROSITE" id="PS51257">
    <property type="entry name" value="PROKAR_LIPOPROTEIN"/>
    <property type="match status" value="1"/>
</dbReference>
<organism evidence="2 3">
    <name type="scientific">Flavobacterium chilense</name>
    <dbReference type="NCBI Taxonomy" id="946677"/>
    <lineage>
        <taxon>Bacteria</taxon>
        <taxon>Pseudomonadati</taxon>
        <taxon>Bacteroidota</taxon>
        <taxon>Flavobacteriia</taxon>
        <taxon>Flavobacteriales</taxon>
        <taxon>Flavobacteriaceae</taxon>
        <taxon>Flavobacterium</taxon>
    </lineage>
</organism>